<organism evidence="1 2">
    <name type="scientific">Ilyodon furcidens</name>
    <name type="common">goldbreast splitfin</name>
    <dbReference type="NCBI Taxonomy" id="33524"/>
    <lineage>
        <taxon>Eukaryota</taxon>
        <taxon>Metazoa</taxon>
        <taxon>Chordata</taxon>
        <taxon>Craniata</taxon>
        <taxon>Vertebrata</taxon>
        <taxon>Euteleostomi</taxon>
        <taxon>Actinopterygii</taxon>
        <taxon>Neopterygii</taxon>
        <taxon>Teleostei</taxon>
        <taxon>Neoteleostei</taxon>
        <taxon>Acanthomorphata</taxon>
        <taxon>Ovalentaria</taxon>
        <taxon>Atherinomorphae</taxon>
        <taxon>Cyprinodontiformes</taxon>
        <taxon>Goodeidae</taxon>
        <taxon>Ilyodon</taxon>
    </lineage>
</organism>
<dbReference type="Proteomes" id="UP001482620">
    <property type="component" value="Unassembled WGS sequence"/>
</dbReference>
<gene>
    <name evidence="1" type="ORF">ILYODFUR_012150</name>
</gene>
<keyword evidence="2" id="KW-1185">Reference proteome</keyword>
<reference evidence="1 2" key="1">
    <citation type="submission" date="2021-06" db="EMBL/GenBank/DDBJ databases">
        <authorList>
            <person name="Palmer J.M."/>
        </authorList>
    </citation>
    <scope>NUCLEOTIDE SEQUENCE [LARGE SCALE GENOMIC DNA]</scope>
    <source>
        <strain evidence="2">if_2019</strain>
        <tissue evidence="1">Muscle</tissue>
    </source>
</reference>
<dbReference type="EMBL" id="JAHRIQ010047283">
    <property type="protein sequence ID" value="MEQ2236374.1"/>
    <property type="molecule type" value="Genomic_DNA"/>
</dbReference>
<evidence type="ECO:0000313" key="1">
    <source>
        <dbReference type="EMBL" id="MEQ2236374.1"/>
    </source>
</evidence>
<feature type="non-terminal residue" evidence="1">
    <location>
        <position position="1"/>
    </location>
</feature>
<name>A0ABV0TTY2_9TELE</name>
<comment type="caution">
    <text evidence="1">The sequence shown here is derived from an EMBL/GenBank/DDBJ whole genome shotgun (WGS) entry which is preliminary data.</text>
</comment>
<sequence>SISGAGAHSPPPPIPLPLSLLSLSLSLPQRTVNELPFFFPHLHSVFASHTVVPGIKECVAAHGTVICLRDARKPCAFLPLRWYEP</sequence>
<accession>A0ABV0TTY2</accession>
<proteinExistence type="predicted"/>
<protein>
    <submittedName>
        <fullName evidence="1">Uncharacterized protein</fullName>
    </submittedName>
</protein>
<evidence type="ECO:0000313" key="2">
    <source>
        <dbReference type="Proteomes" id="UP001482620"/>
    </source>
</evidence>